<reference evidence="2 3" key="1">
    <citation type="submission" date="2018-07" db="EMBL/GenBank/DDBJ databases">
        <title>Draft genome of the type strain Streptomyces armeniacus ATCC 15676.</title>
        <authorList>
            <person name="Labana P."/>
            <person name="Gosse J.T."/>
            <person name="Boddy C.N."/>
        </authorList>
    </citation>
    <scope>NUCLEOTIDE SEQUENCE [LARGE SCALE GENOMIC DNA]</scope>
    <source>
        <strain evidence="2 3">ATCC 15676</strain>
    </source>
</reference>
<dbReference type="Proteomes" id="UP000254425">
    <property type="component" value="Chromosome"/>
</dbReference>
<keyword evidence="1" id="KW-0472">Membrane</keyword>
<keyword evidence="1" id="KW-0812">Transmembrane</keyword>
<organism evidence="2 3">
    <name type="scientific">Streptomyces armeniacus</name>
    <dbReference type="NCBI Taxonomy" id="83291"/>
    <lineage>
        <taxon>Bacteria</taxon>
        <taxon>Bacillati</taxon>
        <taxon>Actinomycetota</taxon>
        <taxon>Actinomycetes</taxon>
        <taxon>Kitasatosporales</taxon>
        <taxon>Streptomycetaceae</taxon>
        <taxon>Streptomyces</taxon>
    </lineage>
</organism>
<feature type="transmembrane region" description="Helical" evidence="1">
    <location>
        <begin position="93"/>
        <end position="117"/>
    </location>
</feature>
<proteinExistence type="predicted"/>
<feature type="transmembrane region" description="Helical" evidence="1">
    <location>
        <begin position="145"/>
        <end position="166"/>
    </location>
</feature>
<sequence>MLALRLVRGARPLTLLRRLLVACATAGVGFLLLSALSYGVAHPHYSGDALVRLLWCLVPLAAATQLAAAVARTETGPREPSALDAAGVGPARLPLLAAVSAAVTGALGSALALLVFLQLRGGFSGLPFDGAAADVLDGHRPLPSAAVLTLLCVAPAAAAVASALAVRRGARTARTGRPVRTAAPSGLPWGAALTATGITSVTLARHGSPVKGDESGLLPLPGTLDGSPPAVIGGWLLAALGLVLAGPGLTHLCGRLISLGRPGALRLLSGRVLQEEAVRVGRPLGVLCAVASGALAAAELYGTAPAGGARVFGPLTALGAALVMCCATASALTAATECRADRAPVTATLLRLGAPRRLLRGAAALRGAVLVAVLAPVTWGVGVLAALPLNQVVG</sequence>
<dbReference type="KEGG" id="sarm:DVA86_11870"/>
<keyword evidence="3" id="KW-1185">Reference proteome</keyword>
<feature type="transmembrane region" description="Helical" evidence="1">
    <location>
        <begin position="226"/>
        <end position="245"/>
    </location>
</feature>
<evidence type="ECO:0000313" key="3">
    <source>
        <dbReference type="Proteomes" id="UP000254425"/>
    </source>
</evidence>
<name>A0A345XNN1_9ACTN</name>
<gene>
    <name evidence="2" type="ORF">DVA86_11870</name>
</gene>
<keyword evidence="1" id="KW-1133">Transmembrane helix</keyword>
<protein>
    <submittedName>
        <fullName evidence="2">Uncharacterized protein</fullName>
    </submittedName>
</protein>
<evidence type="ECO:0000313" key="2">
    <source>
        <dbReference type="EMBL" id="AXK33247.1"/>
    </source>
</evidence>
<dbReference type="AlphaFoldDB" id="A0A345XNN1"/>
<accession>A0A345XNN1</accession>
<feature type="transmembrane region" description="Helical" evidence="1">
    <location>
        <begin position="187"/>
        <end position="206"/>
    </location>
</feature>
<feature type="transmembrane region" description="Helical" evidence="1">
    <location>
        <begin position="20"/>
        <end position="40"/>
    </location>
</feature>
<dbReference type="EMBL" id="CP031320">
    <property type="protein sequence ID" value="AXK33247.1"/>
    <property type="molecule type" value="Genomic_DNA"/>
</dbReference>
<feature type="transmembrane region" description="Helical" evidence="1">
    <location>
        <begin position="52"/>
        <end position="72"/>
    </location>
</feature>
<evidence type="ECO:0000256" key="1">
    <source>
        <dbReference type="SAM" id="Phobius"/>
    </source>
</evidence>
<dbReference type="RefSeq" id="WP_208877975.1">
    <property type="nucleotide sequence ID" value="NZ_CP031320.1"/>
</dbReference>
<feature type="transmembrane region" description="Helical" evidence="1">
    <location>
        <begin position="363"/>
        <end position="387"/>
    </location>
</feature>